<feature type="transmembrane region" description="Helical" evidence="6">
    <location>
        <begin position="139"/>
        <end position="159"/>
    </location>
</feature>
<name>A0A220MN69_9BACL</name>
<evidence type="ECO:0000256" key="1">
    <source>
        <dbReference type="ARBA" id="ARBA00004651"/>
    </source>
</evidence>
<dbReference type="PROSITE" id="PS50850">
    <property type="entry name" value="MFS"/>
    <property type="match status" value="1"/>
</dbReference>
<keyword evidence="4 6" id="KW-1133">Transmembrane helix</keyword>
<evidence type="ECO:0000256" key="5">
    <source>
        <dbReference type="ARBA" id="ARBA00023136"/>
    </source>
</evidence>
<accession>A0A220MN69</accession>
<feature type="transmembrane region" description="Helical" evidence="6">
    <location>
        <begin position="12"/>
        <end position="29"/>
    </location>
</feature>
<comment type="subcellular location">
    <subcellularLocation>
        <location evidence="1">Cell membrane</location>
        <topology evidence="1">Multi-pass membrane protein</topology>
    </subcellularLocation>
</comment>
<dbReference type="Pfam" id="PF07690">
    <property type="entry name" value="MFS_1"/>
    <property type="match status" value="1"/>
</dbReference>
<feature type="transmembrane region" description="Helical" evidence="6">
    <location>
        <begin position="49"/>
        <end position="69"/>
    </location>
</feature>
<evidence type="ECO:0000256" key="6">
    <source>
        <dbReference type="SAM" id="Phobius"/>
    </source>
</evidence>
<keyword evidence="3 6" id="KW-0812">Transmembrane</keyword>
<feature type="transmembrane region" description="Helical" evidence="6">
    <location>
        <begin position="358"/>
        <end position="384"/>
    </location>
</feature>
<dbReference type="GO" id="GO:0022857">
    <property type="term" value="F:transmembrane transporter activity"/>
    <property type="evidence" value="ECO:0007669"/>
    <property type="project" value="InterPro"/>
</dbReference>
<dbReference type="KEGG" id="bfm:BP422_25315"/>
<feature type="domain" description="Major facilitator superfamily (MFS) profile" evidence="7">
    <location>
        <begin position="12"/>
        <end position="416"/>
    </location>
</feature>
<dbReference type="Gene3D" id="1.20.1250.20">
    <property type="entry name" value="MFS general substrate transporter like domains"/>
    <property type="match status" value="2"/>
</dbReference>
<feature type="transmembrane region" description="Helical" evidence="6">
    <location>
        <begin position="171"/>
        <end position="190"/>
    </location>
</feature>
<gene>
    <name evidence="8" type="ORF">BP422_25315</name>
</gene>
<dbReference type="RefSeq" id="WP_088910126.1">
    <property type="nucleotide sequence ID" value="NZ_CP018145.1"/>
</dbReference>
<dbReference type="SUPFAM" id="SSF103473">
    <property type="entry name" value="MFS general substrate transporter"/>
    <property type="match status" value="1"/>
</dbReference>
<feature type="transmembrane region" description="Helical" evidence="6">
    <location>
        <begin position="107"/>
        <end position="127"/>
    </location>
</feature>
<dbReference type="Proteomes" id="UP000197781">
    <property type="component" value="Chromosome"/>
</dbReference>
<keyword evidence="5 6" id="KW-0472">Membrane</keyword>
<dbReference type="InterPro" id="IPR050327">
    <property type="entry name" value="Proton-linked_MCT"/>
</dbReference>
<organism evidence="8 9">
    <name type="scientific">Brevibacillus formosus</name>
    <dbReference type="NCBI Taxonomy" id="54913"/>
    <lineage>
        <taxon>Bacteria</taxon>
        <taxon>Bacillati</taxon>
        <taxon>Bacillota</taxon>
        <taxon>Bacilli</taxon>
        <taxon>Bacillales</taxon>
        <taxon>Paenibacillaceae</taxon>
        <taxon>Brevibacillus</taxon>
    </lineage>
</organism>
<dbReference type="InterPro" id="IPR036259">
    <property type="entry name" value="MFS_trans_sf"/>
</dbReference>
<evidence type="ECO:0000256" key="2">
    <source>
        <dbReference type="ARBA" id="ARBA00022448"/>
    </source>
</evidence>
<dbReference type="InterPro" id="IPR011701">
    <property type="entry name" value="MFS"/>
</dbReference>
<dbReference type="GO" id="GO:0005886">
    <property type="term" value="C:plasma membrane"/>
    <property type="evidence" value="ECO:0007669"/>
    <property type="project" value="UniProtKB-SubCell"/>
</dbReference>
<sequence length="424" mass="45566">MEQASSGRLHYAWIIAGVTFFILLVGAGIRSAPGVFMVPVEQEFGWSRSSISIALSINLLLYGLVGPFAAAVMDRFGIRRITIIALILLALGSSLTTWMQVSWQLTVLWGVVVGLGSGCTASVLGAMIANRWFVKQRGLVMGILTASGATGQLVFLPLLASLAESDGWRTASLVIAIAALILVPIVAILMRDRPSDKGLQAFGATEVEQDIEDRKQNPFRAAVDGLVKGSRSFDFWLLAGSFFICGLSTNGLIGTHFIAACMEYGIPAVTAASLLALIGIFDIIGTTLSGWLSDRFNNRWLLFWYYGLRGFSLMLLPAALSSSTFTLGLFIVFYGLDWVATVPPTLKLTTDIFGKQQSGILFGWILAAHQLGAAVAAYGGGVIYTMLNSYFIMFIIAGIFCLIASVMVMRIGRNALAVKISGNM</sequence>
<dbReference type="PANTHER" id="PTHR11360">
    <property type="entry name" value="MONOCARBOXYLATE TRANSPORTER"/>
    <property type="match status" value="1"/>
</dbReference>
<feature type="transmembrane region" description="Helical" evidence="6">
    <location>
        <begin position="264"/>
        <end position="288"/>
    </location>
</feature>
<dbReference type="PANTHER" id="PTHR11360:SF284">
    <property type="entry name" value="EG:103B4.3 PROTEIN-RELATED"/>
    <property type="match status" value="1"/>
</dbReference>
<reference evidence="8 9" key="1">
    <citation type="submission" date="2016-11" db="EMBL/GenBank/DDBJ databases">
        <authorList>
            <person name="Jaros S."/>
            <person name="Januszkiewicz K."/>
            <person name="Wedrychowicz H."/>
        </authorList>
    </citation>
    <scope>NUCLEOTIDE SEQUENCE [LARGE SCALE GENOMIC DNA]</scope>
    <source>
        <strain evidence="8 9">NF2</strain>
    </source>
</reference>
<evidence type="ECO:0000256" key="3">
    <source>
        <dbReference type="ARBA" id="ARBA00022692"/>
    </source>
</evidence>
<dbReference type="InterPro" id="IPR020846">
    <property type="entry name" value="MFS_dom"/>
</dbReference>
<evidence type="ECO:0000256" key="4">
    <source>
        <dbReference type="ARBA" id="ARBA00022989"/>
    </source>
</evidence>
<keyword evidence="2" id="KW-0813">Transport</keyword>
<evidence type="ECO:0000313" key="9">
    <source>
        <dbReference type="Proteomes" id="UP000197781"/>
    </source>
</evidence>
<feature type="transmembrane region" description="Helical" evidence="6">
    <location>
        <begin position="81"/>
        <end position="101"/>
    </location>
</feature>
<dbReference type="CDD" id="cd17355">
    <property type="entry name" value="MFS_YcxA_like"/>
    <property type="match status" value="1"/>
</dbReference>
<dbReference type="AlphaFoldDB" id="A0A220MN69"/>
<feature type="transmembrane region" description="Helical" evidence="6">
    <location>
        <begin position="390"/>
        <end position="409"/>
    </location>
</feature>
<proteinExistence type="predicted"/>
<evidence type="ECO:0000313" key="8">
    <source>
        <dbReference type="EMBL" id="ASJ56567.1"/>
    </source>
</evidence>
<protein>
    <submittedName>
        <fullName evidence="8">MFS transporter</fullName>
    </submittedName>
</protein>
<feature type="transmembrane region" description="Helical" evidence="6">
    <location>
        <begin position="235"/>
        <end position="258"/>
    </location>
</feature>
<dbReference type="EMBL" id="CP018145">
    <property type="protein sequence ID" value="ASJ56567.1"/>
    <property type="molecule type" value="Genomic_DNA"/>
</dbReference>
<evidence type="ECO:0000259" key="7">
    <source>
        <dbReference type="PROSITE" id="PS50850"/>
    </source>
</evidence>